<dbReference type="EMBL" id="JARAWC010000086">
    <property type="protein sequence ID" value="MDX2967182.1"/>
    <property type="molecule type" value="Genomic_DNA"/>
</dbReference>
<organism evidence="1 4">
    <name type="scientific">Streptomyces acidiscabies</name>
    <dbReference type="NCBI Taxonomy" id="42234"/>
    <lineage>
        <taxon>Bacteria</taxon>
        <taxon>Bacillati</taxon>
        <taxon>Actinomycetota</taxon>
        <taxon>Actinomycetes</taxon>
        <taxon>Kitasatosporales</taxon>
        <taxon>Streptomycetaceae</taxon>
        <taxon>Streptomyces</taxon>
    </lineage>
</organism>
<dbReference type="Proteomes" id="UP001282288">
    <property type="component" value="Unassembled WGS sequence"/>
</dbReference>
<accession>A0AAP6BLX2</accession>
<sequence length="64" mass="7080">MRIVPLRGFGATWLKCPSCRLACRPAALTPDGGCPRCGHNRMLRLSFSGHRTPKPEDDERTQTG</sequence>
<evidence type="ECO:0000313" key="3">
    <source>
        <dbReference type="Proteomes" id="UP001272987"/>
    </source>
</evidence>
<dbReference type="GeneID" id="69809264"/>
<evidence type="ECO:0000313" key="2">
    <source>
        <dbReference type="EMBL" id="MDX3025896.1"/>
    </source>
</evidence>
<dbReference type="EMBL" id="JARAWP010000059">
    <property type="protein sequence ID" value="MDX3025896.1"/>
    <property type="molecule type" value="Genomic_DNA"/>
</dbReference>
<protein>
    <submittedName>
        <fullName evidence="1">Uncharacterized protein</fullName>
    </submittedName>
</protein>
<comment type="caution">
    <text evidence="1">The sequence shown here is derived from an EMBL/GenBank/DDBJ whole genome shotgun (WGS) entry which is preliminary data.</text>
</comment>
<keyword evidence="3" id="KW-1185">Reference proteome</keyword>
<dbReference type="Proteomes" id="UP001272987">
    <property type="component" value="Unassembled WGS sequence"/>
</dbReference>
<gene>
    <name evidence="1" type="ORF">PV399_46945</name>
    <name evidence="2" type="ORF">PV666_49790</name>
</gene>
<proteinExistence type="predicted"/>
<evidence type="ECO:0000313" key="4">
    <source>
        <dbReference type="Proteomes" id="UP001282288"/>
    </source>
</evidence>
<dbReference type="AlphaFoldDB" id="A0AAP6BLX2"/>
<dbReference type="RefSeq" id="WP_010360583.1">
    <property type="nucleotide sequence ID" value="NZ_BCMK01000116.1"/>
</dbReference>
<evidence type="ECO:0000313" key="1">
    <source>
        <dbReference type="EMBL" id="MDX2967182.1"/>
    </source>
</evidence>
<name>A0AAP6BLX2_9ACTN</name>
<reference evidence="1 3" key="1">
    <citation type="journal article" date="2023" name="Microb. Genom.">
        <title>Mesoterricola silvestris gen. nov., sp. nov., Mesoterricola sediminis sp. nov., Geothrix oryzae sp. nov., Geothrix edaphica sp. nov., Geothrix rubra sp. nov., and Geothrix limicola sp. nov., six novel members of Acidobacteriota isolated from soils.</title>
        <authorList>
            <person name="Weisberg A.J."/>
            <person name="Pearce E."/>
            <person name="Kramer C.G."/>
            <person name="Chang J.H."/>
            <person name="Clarke C.R."/>
        </authorList>
    </citation>
    <scope>NUCLEOTIDE SEQUENCE</scope>
    <source>
        <strain evidence="2 3">NB05-1H</strain>
        <strain evidence="1">NRRL_B-16521</strain>
    </source>
</reference>